<dbReference type="SUPFAM" id="SSF103473">
    <property type="entry name" value="MFS general substrate transporter"/>
    <property type="match status" value="1"/>
</dbReference>
<dbReference type="GO" id="GO:0022857">
    <property type="term" value="F:transmembrane transporter activity"/>
    <property type="evidence" value="ECO:0007669"/>
    <property type="project" value="InterPro"/>
</dbReference>
<dbReference type="InterPro" id="IPR011701">
    <property type="entry name" value="MFS"/>
</dbReference>
<evidence type="ECO:0000256" key="7">
    <source>
        <dbReference type="SAM" id="Phobius"/>
    </source>
</evidence>
<comment type="subcellular location">
    <subcellularLocation>
        <location evidence="1">Cell membrane</location>
        <topology evidence="1">Multi-pass membrane protein</topology>
    </subcellularLocation>
</comment>
<name>A0A210S0Y3_9BURK</name>
<feature type="transmembrane region" description="Helical" evidence="7">
    <location>
        <begin position="421"/>
        <end position="439"/>
    </location>
</feature>
<feature type="transmembrane region" description="Helical" evidence="7">
    <location>
        <begin position="313"/>
        <end position="330"/>
    </location>
</feature>
<dbReference type="PANTHER" id="PTHR43045:SF7">
    <property type="entry name" value="MAJOR FACILITATOR SUPERFAMILY TRANSPORTER"/>
    <property type="match status" value="1"/>
</dbReference>
<feature type="transmembrane region" description="Helical" evidence="7">
    <location>
        <begin position="160"/>
        <end position="183"/>
    </location>
</feature>
<dbReference type="PROSITE" id="PS00217">
    <property type="entry name" value="SUGAR_TRANSPORT_2"/>
    <property type="match status" value="1"/>
</dbReference>
<feature type="transmembrane region" description="Helical" evidence="7">
    <location>
        <begin position="195"/>
        <end position="214"/>
    </location>
</feature>
<organism evidence="9 10">
    <name type="scientific">Polynucleobacter hirudinilacicola</name>
    <dbReference type="NCBI Taxonomy" id="1743166"/>
    <lineage>
        <taxon>Bacteria</taxon>
        <taxon>Pseudomonadati</taxon>
        <taxon>Pseudomonadota</taxon>
        <taxon>Betaproteobacteria</taxon>
        <taxon>Burkholderiales</taxon>
        <taxon>Burkholderiaceae</taxon>
        <taxon>Polynucleobacter</taxon>
    </lineage>
</organism>
<evidence type="ECO:0000256" key="6">
    <source>
        <dbReference type="ARBA" id="ARBA00023136"/>
    </source>
</evidence>
<dbReference type="RefSeq" id="WP_087908862.1">
    <property type="nucleotide sequence ID" value="NZ_NAIA01000001.1"/>
</dbReference>
<dbReference type="Gene3D" id="1.20.1250.20">
    <property type="entry name" value="MFS general substrate transporter like domains"/>
    <property type="match status" value="2"/>
</dbReference>
<feature type="transmembrane region" description="Helical" evidence="7">
    <location>
        <begin position="57"/>
        <end position="79"/>
    </location>
</feature>
<feature type="transmembrane region" description="Helical" evidence="7">
    <location>
        <begin position="288"/>
        <end position="306"/>
    </location>
</feature>
<dbReference type="Pfam" id="PF07690">
    <property type="entry name" value="MFS_1"/>
    <property type="match status" value="1"/>
</dbReference>
<feature type="transmembrane region" description="Helical" evidence="7">
    <location>
        <begin position="115"/>
        <end position="139"/>
    </location>
</feature>
<accession>A0A210S0Y3</accession>
<keyword evidence="2" id="KW-0813">Transport</keyword>
<keyword evidence="3" id="KW-1003">Cell membrane</keyword>
<sequence length="449" mass="48801">MNKINNIEKIKGPHSYRKVAIAACFGTFLEWYDFLTFATLAVVFAPLFFPSSDPSTGLLASLATFGVGMVVRPIGAAIFGSMGDRIGRKPVFMITIALMGIATFCVGFLPTYAQIGIWAPICLVSLRLLQGLSAGGEIGGSAVYLAEHAGNEYRGLKTSFLQLMGPLGILFSTLQIALLRIYLSPEQFEAWGWRVPFWISIVLLIIAFKARMALEETPVFLELNKSSQKTDHPLLSNFRDPQTRKRMFLLFFCISAGGAVLFFCVQVYTSIFLKASLKLPPAVVDQLSVYATLALFPLTVFAGWLSDKVGRKPVVISGLLLGSIFIQPAFQILQNLGQQYLQAPNANSALILIGLLLTGLSLSLALVVGPQTALLAELFPAKTRNSAATLPHNLAAGWIGGLLPLIVTWLNQQWGNDLAGLWYPTIFLASAAVIAVLYLPETNKVNLNL</sequence>
<dbReference type="Pfam" id="PF00083">
    <property type="entry name" value="Sugar_tr"/>
    <property type="match status" value="1"/>
</dbReference>
<keyword evidence="5 7" id="KW-1133">Transmembrane helix</keyword>
<dbReference type="OrthoDB" id="6766492at2"/>
<protein>
    <submittedName>
        <fullName evidence="9">MFS transporter</fullName>
    </submittedName>
</protein>
<dbReference type="InterPro" id="IPR036259">
    <property type="entry name" value="MFS_trans_sf"/>
</dbReference>
<evidence type="ECO:0000313" key="10">
    <source>
        <dbReference type="Proteomes" id="UP000196880"/>
    </source>
</evidence>
<dbReference type="Proteomes" id="UP000196880">
    <property type="component" value="Unassembled WGS sequence"/>
</dbReference>
<feature type="domain" description="Major facilitator superfamily (MFS) profile" evidence="8">
    <location>
        <begin position="19"/>
        <end position="443"/>
    </location>
</feature>
<evidence type="ECO:0000256" key="4">
    <source>
        <dbReference type="ARBA" id="ARBA00022692"/>
    </source>
</evidence>
<feature type="transmembrane region" description="Helical" evidence="7">
    <location>
        <begin position="91"/>
        <end position="109"/>
    </location>
</feature>
<comment type="caution">
    <text evidence="9">The sequence shown here is derived from an EMBL/GenBank/DDBJ whole genome shotgun (WGS) entry which is preliminary data.</text>
</comment>
<evidence type="ECO:0000313" key="9">
    <source>
        <dbReference type="EMBL" id="OWF66862.1"/>
    </source>
</evidence>
<feature type="transmembrane region" description="Helical" evidence="7">
    <location>
        <begin position="390"/>
        <end position="409"/>
    </location>
</feature>
<evidence type="ECO:0000256" key="1">
    <source>
        <dbReference type="ARBA" id="ARBA00004651"/>
    </source>
</evidence>
<evidence type="ECO:0000259" key="8">
    <source>
        <dbReference type="PROSITE" id="PS50850"/>
    </source>
</evidence>
<evidence type="ECO:0000256" key="5">
    <source>
        <dbReference type="ARBA" id="ARBA00022989"/>
    </source>
</evidence>
<gene>
    <name evidence="9" type="ORF">B6A14_02560</name>
</gene>
<dbReference type="FunFam" id="1.20.1250.20:FF:000001">
    <property type="entry name" value="Dicarboxylate MFS transporter"/>
    <property type="match status" value="1"/>
</dbReference>
<evidence type="ECO:0000256" key="3">
    <source>
        <dbReference type="ARBA" id="ARBA00022475"/>
    </source>
</evidence>
<evidence type="ECO:0000256" key="2">
    <source>
        <dbReference type="ARBA" id="ARBA00022448"/>
    </source>
</evidence>
<keyword evidence="6 7" id="KW-0472">Membrane</keyword>
<feature type="transmembrane region" description="Helical" evidence="7">
    <location>
        <begin position="248"/>
        <end position="268"/>
    </location>
</feature>
<feature type="transmembrane region" description="Helical" evidence="7">
    <location>
        <begin position="20"/>
        <end position="45"/>
    </location>
</feature>
<keyword evidence="10" id="KW-1185">Reference proteome</keyword>
<proteinExistence type="predicted"/>
<feature type="transmembrane region" description="Helical" evidence="7">
    <location>
        <begin position="350"/>
        <end position="369"/>
    </location>
</feature>
<dbReference type="GO" id="GO:0005886">
    <property type="term" value="C:plasma membrane"/>
    <property type="evidence" value="ECO:0007669"/>
    <property type="project" value="UniProtKB-SubCell"/>
</dbReference>
<dbReference type="AlphaFoldDB" id="A0A210S0Y3"/>
<dbReference type="InterPro" id="IPR020846">
    <property type="entry name" value="MFS_dom"/>
</dbReference>
<dbReference type="PANTHER" id="PTHR43045">
    <property type="entry name" value="SHIKIMATE TRANSPORTER"/>
    <property type="match status" value="1"/>
</dbReference>
<dbReference type="InterPro" id="IPR005828">
    <property type="entry name" value="MFS_sugar_transport-like"/>
</dbReference>
<dbReference type="EMBL" id="NAIA01000001">
    <property type="protein sequence ID" value="OWF66862.1"/>
    <property type="molecule type" value="Genomic_DNA"/>
</dbReference>
<dbReference type="InterPro" id="IPR005829">
    <property type="entry name" value="Sugar_transporter_CS"/>
</dbReference>
<reference evidence="9 10" key="1">
    <citation type="submission" date="2017-03" db="EMBL/GenBank/DDBJ databases">
        <title>New species Polynucleobacter sp. MWH-EgelM1-30-B4.</title>
        <authorList>
            <person name="Hahn M.W."/>
        </authorList>
    </citation>
    <scope>NUCLEOTIDE SEQUENCE [LARGE SCALE GENOMIC DNA]</scope>
    <source>
        <strain evidence="9 10">MWH-EgelM1-30-B4</strain>
    </source>
</reference>
<keyword evidence="4 7" id="KW-0812">Transmembrane</keyword>
<dbReference type="PROSITE" id="PS00216">
    <property type="entry name" value="SUGAR_TRANSPORT_1"/>
    <property type="match status" value="1"/>
</dbReference>
<dbReference type="PROSITE" id="PS50850">
    <property type="entry name" value="MFS"/>
    <property type="match status" value="1"/>
</dbReference>